<dbReference type="Proteomes" id="UP000215335">
    <property type="component" value="Unassembled WGS sequence"/>
</dbReference>
<keyword evidence="4" id="KW-0347">Helicase</keyword>
<protein>
    <recommendedName>
        <fullName evidence="11">ATP-dependent RNA helicase kurz</fullName>
    </recommendedName>
</protein>
<dbReference type="Pfam" id="PF00271">
    <property type="entry name" value="Helicase_C"/>
    <property type="match status" value="1"/>
</dbReference>
<dbReference type="InterPro" id="IPR001650">
    <property type="entry name" value="Helicase_C-like"/>
</dbReference>
<feature type="domain" description="Helicase ATP-binding" evidence="7">
    <location>
        <begin position="287"/>
        <end position="453"/>
    </location>
</feature>
<feature type="region of interest" description="Disordered" evidence="6">
    <location>
        <begin position="523"/>
        <end position="575"/>
    </location>
</feature>
<dbReference type="GO" id="GO:0004386">
    <property type="term" value="F:helicase activity"/>
    <property type="evidence" value="ECO:0007669"/>
    <property type="project" value="UniProtKB-KW"/>
</dbReference>
<dbReference type="PANTHER" id="PTHR18934">
    <property type="entry name" value="ATP-DEPENDENT RNA HELICASE"/>
    <property type="match status" value="1"/>
</dbReference>
<dbReference type="GO" id="GO:0000462">
    <property type="term" value="P:maturation of SSU-rRNA from tricistronic rRNA transcript (SSU-rRNA, 5.8S rRNA, LSU-rRNA)"/>
    <property type="evidence" value="ECO:0007669"/>
    <property type="project" value="TreeGrafter"/>
</dbReference>
<dbReference type="InterPro" id="IPR027417">
    <property type="entry name" value="P-loop_NTPase"/>
</dbReference>
<dbReference type="SUPFAM" id="SSF52540">
    <property type="entry name" value="P-loop containing nucleoside triphosphate hydrolases"/>
    <property type="match status" value="1"/>
</dbReference>
<dbReference type="GO" id="GO:0003723">
    <property type="term" value="F:RNA binding"/>
    <property type="evidence" value="ECO:0007669"/>
    <property type="project" value="TreeGrafter"/>
</dbReference>
<dbReference type="PANTHER" id="PTHR18934:SF99">
    <property type="entry name" value="ATP-DEPENDENT RNA HELICASE DHX37-RELATED"/>
    <property type="match status" value="1"/>
</dbReference>
<feature type="compositionally biased region" description="Acidic residues" evidence="6">
    <location>
        <begin position="180"/>
        <end position="207"/>
    </location>
</feature>
<dbReference type="Pfam" id="PF00270">
    <property type="entry name" value="DEAD"/>
    <property type="match status" value="1"/>
</dbReference>
<dbReference type="OrthoDB" id="10025033at2759"/>
<dbReference type="Pfam" id="PF07717">
    <property type="entry name" value="OB_NTP_bind"/>
    <property type="match status" value="1"/>
</dbReference>
<dbReference type="Pfam" id="PF21010">
    <property type="entry name" value="HA2_C"/>
    <property type="match status" value="1"/>
</dbReference>
<evidence type="ECO:0000256" key="4">
    <source>
        <dbReference type="ARBA" id="ARBA00022806"/>
    </source>
</evidence>
<sequence>MGRKKGYNHKARSATNIEIDNSTTNKIAIDISHRQDEFDSCNALVLPNEKRKTKNKDKPLTVTRLLSRKKRKQLEKIVEKKKKKKDRAALVEELSKTTIPEDELKQYTSLTSVQTKGLKRHLRETQLEELINKAEISNRDESKETIVNSLKGAKRLRIAILNKAKEQNATNDPNTLGLEESSESEDEDNNEDQEEKNENDIEEEEENEKSVEQEEKHENVIAEDTKTEIPTVSEKTKVSAKVEKSSKLIEKKVYEKKPAVFVTLDRKPEVQEARLKLPILAEEQAVVEAINENPVVIITGETGSGKTTQVPQFLYEAGYTRDKMIGITEPRRVAAISMSKRVAEEMNLTDKEVSYLIRFEGNVNPDTKIKFMTDGVLLKEVQNDFLLTKYSVIILDEAHERSVYTDILVGLLTRIVSLRTKKGDPLKLIIMSATLRVEDFINNPRLFKEKPPVINVESRQFPVTIHFNRRTPEDYVKEAVRKAAKIHTQLPEGGILIFLTGQREVNTVVKQLRKAFPFRQKKWAKESKGKSKKKGSSKDAKENQEQKDDDESDANSEDEFFAKSSKNKRKKMPKPLKLPEVDLDVYSAVPPDDGQDDLIDLENSRLEDENELDEEDEEAIDLSGASNLQPLWVLPLYSLLPSHKQARVFEPPPEGCRLCVVSTNVAETSLTIPNVKYVVDSGKSKIRMYDKVTGVTTFMVTYASKAAANQRAGRAGRMGPGHCYRLYSSAVFNDQFEQFSEPEIRRKPVDDLLLQMKSMNIDKVVNFPFPTPPGEEQLRVAERRLCILGALQQPNIMDKKNLYSSKITDLGRSIAAFPVLPRYGKMLALSQQHDLIQYTVCMVAALSVQELLVENLGMEENVKNKWTQTRRFWAGHGNSFLLGDPMVLIRAVGAAEYASTKGKLTKFCEEHGLREKAMVEIRKLRHQLTNEILLGVPNLDLVINPEMPPPTDVQAKLLRQIVLAGMVDQIAHKLSSEEIKEYSSKEEGSNIKWKYAYKTLEMEDPVFMHSMCVLRKSAPEWVVYQEVYETNKTYMRGITVIEPEWLPKFAPSLCSLSEPLLEPPPRYDKETGKVLCHRTGTFGPAAWELPMVEVEFPNNLEGIKWFARFLLEGEIFPKLKKFTPSLLTSPSSLNKTWAKLLPRVELITKLLLSKGIMTKDKLIEIWEDDSKFLLSAYQKWLPESAHAEAMLMWPPFFIKKLKQTCIITGYLIIDYFELN</sequence>
<evidence type="ECO:0000256" key="1">
    <source>
        <dbReference type="ARBA" id="ARBA00008792"/>
    </source>
</evidence>
<dbReference type="Gene3D" id="3.40.50.300">
    <property type="entry name" value="P-loop containing nucleotide triphosphate hydrolases"/>
    <property type="match status" value="3"/>
</dbReference>
<dbReference type="PROSITE" id="PS51194">
    <property type="entry name" value="HELICASE_CTER"/>
    <property type="match status" value="1"/>
</dbReference>
<reference evidence="9 10" key="1">
    <citation type="journal article" date="2017" name="Curr. Biol.">
        <title>The Evolution of Venom by Co-option of Single-Copy Genes.</title>
        <authorList>
            <person name="Martinson E.O."/>
            <person name="Mrinalini"/>
            <person name="Kelkar Y.D."/>
            <person name="Chang C.H."/>
            <person name="Werren J.H."/>
        </authorList>
    </citation>
    <scope>NUCLEOTIDE SEQUENCE [LARGE SCALE GENOMIC DNA]</scope>
    <source>
        <strain evidence="9 10">Alberta</strain>
        <tissue evidence="9">Whole body</tissue>
    </source>
</reference>
<keyword evidence="10" id="KW-1185">Reference proteome</keyword>
<evidence type="ECO:0000259" key="7">
    <source>
        <dbReference type="PROSITE" id="PS51192"/>
    </source>
</evidence>
<dbReference type="PROSITE" id="PS00690">
    <property type="entry name" value="DEAH_ATP_HELICASE"/>
    <property type="match status" value="1"/>
</dbReference>
<gene>
    <name evidence="9" type="ORF">TSAR_014326</name>
</gene>
<feature type="compositionally biased region" description="Basic residues" evidence="6">
    <location>
        <begin position="565"/>
        <end position="574"/>
    </location>
</feature>
<dbReference type="EMBL" id="NNAY01004159">
    <property type="protein sequence ID" value="OXU18268.1"/>
    <property type="molecule type" value="Genomic_DNA"/>
</dbReference>
<dbReference type="InterPro" id="IPR056371">
    <property type="entry name" value="DHX37-like_C"/>
</dbReference>
<dbReference type="InterPro" id="IPR011545">
    <property type="entry name" value="DEAD/DEAH_box_helicase_dom"/>
</dbReference>
<keyword evidence="2" id="KW-0547">Nucleotide-binding</keyword>
<dbReference type="STRING" id="543379.A0A232EIX9"/>
<evidence type="ECO:0000313" key="9">
    <source>
        <dbReference type="EMBL" id="OXU18268.1"/>
    </source>
</evidence>
<dbReference type="InterPro" id="IPR011709">
    <property type="entry name" value="DEAD-box_helicase_OB_fold"/>
</dbReference>
<comment type="caution">
    <text evidence="9">The sequence shown here is derived from an EMBL/GenBank/DDBJ whole genome shotgun (WGS) entry which is preliminary data.</text>
</comment>
<dbReference type="FunFam" id="1.20.120.1080:FF:000046">
    <property type="entry name" value="ATP-dependent RNA helicase DHX37"/>
    <property type="match status" value="1"/>
</dbReference>
<feature type="compositionally biased region" description="Basic and acidic residues" evidence="6">
    <location>
        <begin position="536"/>
        <end position="546"/>
    </location>
</feature>
<proteinExistence type="inferred from homology"/>
<dbReference type="SMART" id="SM00847">
    <property type="entry name" value="HA2"/>
    <property type="match status" value="1"/>
</dbReference>
<feature type="compositionally biased region" description="Acidic residues" evidence="6">
    <location>
        <begin position="547"/>
        <end position="559"/>
    </location>
</feature>
<dbReference type="SMART" id="SM00487">
    <property type="entry name" value="DEXDc"/>
    <property type="match status" value="1"/>
</dbReference>
<dbReference type="InterPro" id="IPR014001">
    <property type="entry name" value="Helicase_ATP-bd"/>
</dbReference>
<comment type="similarity">
    <text evidence="1">Belongs to the DEAD box helicase family. DEAH subfamily.</text>
</comment>
<dbReference type="InterPro" id="IPR002464">
    <property type="entry name" value="DNA/RNA_helicase_DEAH_CS"/>
</dbReference>
<organism evidence="9 10">
    <name type="scientific">Trichomalopsis sarcophagae</name>
    <dbReference type="NCBI Taxonomy" id="543379"/>
    <lineage>
        <taxon>Eukaryota</taxon>
        <taxon>Metazoa</taxon>
        <taxon>Ecdysozoa</taxon>
        <taxon>Arthropoda</taxon>
        <taxon>Hexapoda</taxon>
        <taxon>Insecta</taxon>
        <taxon>Pterygota</taxon>
        <taxon>Neoptera</taxon>
        <taxon>Endopterygota</taxon>
        <taxon>Hymenoptera</taxon>
        <taxon>Apocrita</taxon>
        <taxon>Proctotrupomorpha</taxon>
        <taxon>Chalcidoidea</taxon>
        <taxon>Pteromalidae</taxon>
        <taxon>Pteromalinae</taxon>
        <taxon>Trichomalopsis</taxon>
    </lineage>
</organism>
<evidence type="ECO:0000256" key="6">
    <source>
        <dbReference type="SAM" id="MobiDB-lite"/>
    </source>
</evidence>
<dbReference type="GO" id="GO:0005524">
    <property type="term" value="F:ATP binding"/>
    <property type="evidence" value="ECO:0007669"/>
    <property type="project" value="UniProtKB-KW"/>
</dbReference>
<accession>A0A232EIX9</accession>
<dbReference type="CDD" id="cd18791">
    <property type="entry name" value="SF2_C_RHA"/>
    <property type="match status" value="1"/>
</dbReference>
<feature type="compositionally biased region" description="Basic and acidic residues" evidence="6">
    <location>
        <begin position="208"/>
        <end position="227"/>
    </location>
</feature>
<name>A0A232EIX9_9HYME</name>
<evidence type="ECO:0000256" key="5">
    <source>
        <dbReference type="ARBA" id="ARBA00022840"/>
    </source>
</evidence>
<dbReference type="Gene3D" id="1.20.120.1080">
    <property type="match status" value="1"/>
</dbReference>
<dbReference type="Pfam" id="PF23362">
    <property type="entry name" value="DHX37_C"/>
    <property type="match status" value="1"/>
</dbReference>
<dbReference type="InterPro" id="IPR007502">
    <property type="entry name" value="Helicase-assoc_dom"/>
</dbReference>
<dbReference type="AlphaFoldDB" id="A0A232EIX9"/>
<feature type="domain" description="Helicase C-terminal" evidence="8">
    <location>
        <begin position="582"/>
        <end position="760"/>
    </location>
</feature>
<dbReference type="GO" id="GO:0016787">
    <property type="term" value="F:hydrolase activity"/>
    <property type="evidence" value="ECO:0007669"/>
    <property type="project" value="UniProtKB-KW"/>
</dbReference>
<dbReference type="FunFam" id="3.40.50.300:FF:000895">
    <property type="entry name" value="probable ATP-dependent RNA helicase DHX37"/>
    <property type="match status" value="1"/>
</dbReference>
<evidence type="ECO:0000313" key="10">
    <source>
        <dbReference type="Proteomes" id="UP000215335"/>
    </source>
</evidence>
<keyword evidence="5" id="KW-0067">ATP-binding</keyword>
<dbReference type="SMART" id="SM00490">
    <property type="entry name" value="HELICc"/>
    <property type="match status" value="1"/>
</dbReference>
<evidence type="ECO:0008006" key="11">
    <source>
        <dbReference type="Google" id="ProtNLM"/>
    </source>
</evidence>
<dbReference type="PROSITE" id="PS51192">
    <property type="entry name" value="HELICASE_ATP_BIND_1"/>
    <property type="match status" value="1"/>
</dbReference>
<feature type="region of interest" description="Disordered" evidence="6">
    <location>
        <begin position="167"/>
        <end position="233"/>
    </location>
</feature>
<dbReference type="CDD" id="cd17982">
    <property type="entry name" value="DEXHc_DHX37"/>
    <property type="match status" value="1"/>
</dbReference>
<keyword evidence="3" id="KW-0378">Hydrolase</keyword>
<evidence type="ECO:0000256" key="2">
    <source>
        <dbReference type="ARBA" id="ARBA00022741"/>
    </source>
</evidence>
<dbReference type="GO" id="GO:0005730">
    <property type="term" value="C:nucleolus"/>
    <property type="evidence" value="ECO:0007669"/>
    <property type="project" value="TreeGrafter"/>
</dbReference>
<evidence type="ECO:0000256" key="3">
    <source>
        <dbReference type="ARBA" id="ARBA00022801"/>
    </source>
</evidence>
<evidence type="ECO:0000259" key="8">
    <source>
        <dbReference type="PROSITE" id="PS51194"/>
    </source>
</evidence>